<accession>A0ABU6II30</accession>
<dbReference type="Pfam" id="PF19620">
    <property type="entry name" value="DUF6125"/>
    <property type="match status" value="1"/>
</dbReference>
<dbReference type="RefSeq" id="WP_338210177.1">
    <property type="nucleotide sequence ID" value="NZ_JAYMFF010000011.1"/>
</dbReference>
<reference evidence="1 2" key="1">
    <citation type="submission" date="2024-01" db="EMBL/GenBank/DDBJ databases">
        <title>novel species in genus Adlercreutzia.</title>
        <authorList>
            <person name="Liu X."/>
        </authorList>
    </citation>
    <scope>NUCLEOTIDE SEQUENCE [LARGE SCALE GENOMIC DNA]</scope>
    <source>
        <strain evidence="1 2">R7</strain>
    </source>
</reference>
<keyword evidence="2" id="KW-1185">Reference proteome</keyword>
<dbReference type="EMBL" id="JAYMFF010000011">
    <property type="protein sequence ID" value="MEC4176075.1"/>
    <property type="molecule type" value="Genomic_DNA"/>
</dbReference>
<organism evidence="1 2">
    <name type="scientific">Adlercreutzia wanghongyangiae</name>
    <dbReference type="NCBI Taxonomy" id="3111451"/>
    <lineage>
        <taxon>Bacteria</taxon>
        <taxon>Bacillati</taxon>
        <taxon>Actinomycetota</taxon>
        <taxon>Coriobacteriia</taxon>
        <taxon>Eggerthellales</taxon>
        <taxon>Eggerthellaceae</taxon>
        <taxon>Adlercreutzia</taxon>
    </lineage>
</organism>
<protein>
    <submittedName>
        <fullName evidence="1">DUF6125 family protein</fullName>
    </submittedName>
</protein>
<gene>
    <name evidence="1" type="ORF">VIN30_06405</name>
</gene>
<evidence type="ECO:0000313" key="1">
    <source>
        <dbReference type="EMBL" id="MEC4176075.1"/>
    </source>
</evidence>
<dbReference type="Proteomes" id="UP001349994">
    <property type="component" value="Unassembled WGS sequence"/>
</dbReference>
<comment type="caution">
    <text evidence="1">The sequence shown here is derived from an EMBL/GenBank/DDBJ whole genome shotgun (WGS) entry which is preliminary data.</text>
</comment>
<proteinExistence type="predicted"/>
<name>A0ABU6II30_9ACTN</name>
<evidence type="ECO:0000313" key="2">
    <source>
        <dbReference type="Proteomes" id="UP001349994"/>
    </source>
</evidence>
<sequence length="179" mass="20334">MAQGLEELSREQLVKLLEITAKDLIALDGTWFQSLERAQGMDEAMEHDRGAWRRFVPSEARRLKQLLELPDGCGLAGLAKALPFRCTSLANEWELIWDDDGRALTFRITNCRVQNARSRKGMEFHPCKSVGELEYAGFATALDDRIQCECLSCFPDITDSTCNCAWRFWLADEGARRTV</sequence>